<sequence length="764" mass="84548">MASVRDDMDMNPVMMDNPVFATGSSVNLFCPLCHEMFNNPRLLPCLHTFCKRCLENLVVPRSSTLSCPACRTDVQLTESGVGAFPPNFVVTTMMDVAAVRAHDKNPIMCSSCEDKLPAAARCIECMDFLCHDCRNAHMRLRLTKTHRVVSLDELKSSPRPQDLLHRPIFCMEHTHEKLRYLTLSSKTCFKGKIRSRNRKRTRKSAYDSVKIKNRNRKQIHKRGGIGVGRKSMFPFSSDSAYDSVVYDPVKTRLSLSSTLLITTPTPTPSLIKTNHSGAPCSGGGEDVLVDVYTSDGRTVPAEVRQLAGSSSYHGSATSSSHAPVSRYNSQNVSISFNLTCIVIMIHAQNYRFCSSLSVMSVSCGISLVRFGQREAKGLALIQSSGCGKASQGNVEGHFPYTKYIYFTIVKAPFYLCFNVMDYCMKPMRGAMSDNFMSEIKWLEQAEKKHKSFLFSYSPITAGMHKVSVTVRDKHIQGSPFKVNVVNTGEAYLKFGKKGTEIGEFNGIFGVAVDDEGRIIITDCHNHRVQVFNQNGGFMFHFGRKGEGSGQFQCPTGVGVDPDGRIVVCERLGSRIQIFDRDGMFLHKFTVPDLKASTLAVDANRRIIVADSANRCIHVISLDTGQSFKFGSFGDGNGELNYPCYVAVNSQGHIIVSDMHSHRIQVFDSRGRFMFNFGRKGSQVGELMRPTGVAVGHDGNIIVADRDNHRIQVFSSDGRFISKFGTKGDGDGQLNDPHGLALTPEGNIIVADFRNNRVQLFGQPA</sequence>
<dbReference type="Proteomes" id="UP001159427">
    <property type="component" value="Unassembled WGS sequence"/>
</dbReference>
<evidence type="ECO:0000256" key="1">
    <source>
        <dbReference type="ARBA" id="ARBA00022553"/>
    </source>
</evidence>
<evidence type="ECO:0000259" key="10">
    <source>
        <dbReference type="PROSITE" id="PS50119"/>
    </source>
</evidence>
<dbReference type="Gene3D" id="3.30.160.60">
    <property type="entry name" value="Classic Zinc Finger"/>
    <property type="match status" value="1"/>
</dbReference>
<evidence type="ECO:0000256" key="2">
    <source>
        <dbReference type="ARBA" id="ARBA00022723"/>
    </source>
</evidence>
<dbReference type="SMART" id="SM00336">
    <property type="entry name" value="BBOX"/>
    <property type="match status" value="1"/>
</dbReference>
<dbReference type="InterPro" id="IPR001258">
    <property type="entry name" value="NHL_repeat"/>
</dbReference>
<dbReference type="InterPro" id="IPR050952">
    <property type="entry name" value="TRIM-NHL_E3_ligases"/>
</dbReference>
<evidence type="ECO:0008006" key="13">
    <source>
        <dbReference type="Google" id="ProtNLM"/>
    </source>
</evidence>
<feature type="domain" description="B box-type" evidence="10">
    <location>
        <begin position="104"/>
        <end position="151"/>
    </location>
</feature>
<proteinExistence type="predicted"/>
<dbReference type="Gene3D" id="2.120.10.30">
    <property type="entry name" value="TolB, C-terminal domain"/>
    <property type="match status" value="2"/>
</dbReference>
<keyword evidence="5" id="KW-0862">Zinc</keyword>
<feature type="repeat" description="NHL" evidence="8">
    <location>
        <begin position="626"/>
        <end position="669"/>
    </location>
</feature>
<dbReference type="InterPro" id="IPR013783">
    <property type="entry name" value="Ig-like_fold"/>
</dbReference>
<dbReference type="SUPFAM" id="SSF57850">
    <property type="entry name" value="RING/U-box"/>
    <property type="match status" value="1"/>
</dbReference>
<dbReference type="SUPFAM" id="SSF81296">
    <property type="entry name" value="E set domains"/>
    <property type="match status" value="1"/>
</dbReference>
<keyword evidence="3" id="KW-0677">Repeat</keyword>
<dbReference type="EMBL" id="CALNXI010001181">
    <property type="protein sequence ID" value="CAH3158974.1"/>
    <property type="molecule type" value="Genomic_DNA"/>
</dbReference>
<gene>
    <name evidence="11" type="ORF">PEVE_00003053</name>
</gene>
<dbReference type="SMART" id="SM00184">
    <property type="entry name" value="RING"/>
    <property type="match status" value="1"/>
</dbReference>
<dbReference type="Pfam" id="PF01436">
    <property type="entry name" value="NHL"/>
    <property type="match status" value="5"/>
</dbReference>
<dbReference type="PROSITE" id="PS50089">
    <property type="entry name" value="ZF_RING_2"/>
    <property type="match status" value="1"/>
</dbReference>
<dbReference type="PANTHER" id="PTHR24104">
    <property type="entry name" value="E3 UBIQUITIN-PROTEIN LIGASE NHLRC1-RELATED"/>
    <property type="match status" value="1"/>
</dbReference>
<feature type="repeat" description="NHL" evidence="8">
    <location>
        <begin position="720"/>
        <end position="763"/>
    </location>
</feature>
<keyword evidence="1" id="KW-0597">Phosphoprotein</keyword>
<dbReference type="InterPro" id="IPR013083">
    <property type="entry name" value="Znf_RING/FYVE/PHD"/>
</dbReference>
<feature type="repeat" description="NHL" evidence="8">
    <location>
        <begin position="598"/>
        <end position="622"/>
    </location>
</feature>
<dbReference type="PROSITE" id="PS50119">
    <property type="entry name" value="ZF_BBOX"/>
    <property type="match status" value="1"/>
</dbReference>
<evidence type="ECO:0000256" key="6">
    <source>
        <dbReference type="PROSITE-ProRule" id="PRU00024"/>
    </source>
</evidence>
<dbReference type="Gene3D" id="3.30.40.10">
    <property type="entry name" value="Zinc/RING finger domain, C3HC4 (zinc finger)"/>
    <property type="match status" value="1"/>
</dbReference>
<organism evidence="11 12">
    <name type="scientific">Porites evermanni</name>
    <dbReference type="NCBI Taxonomy" id="104178"/>
    <lineage>
        <taxon>Eukaryota</taxon>
        <taxon>Metazoa</taxon>
        <taxon>Cnidaria</taxon>
        <taxon>Anthozoa</taxon>
        <taxon>Hexacorallia</taxon>
        <taxon>Scleractinia</taxon>
        <taxon>Fungiina</taxon>
        <taxon>Poritidae</taxon>
        <taxon>Porites</taxon>
    </lineage>
</organism>
<feature type="repeat" description="NHL" evidence="8">
    <location>
        <begin position="538"/>
        <end position="581"/>
    </location>
</feature>
<evidence type="ECO:0000256" key="7">
    <source>
        <dbReference type="PROSITE-ProRule" id="PRU00087"/>
    </source>
</evidence>
<dbReference type="SUPFAM" id="SSF101898">
    <property type="entry name" value="NHL repeat"/>
    <property type="match status" value="1"/>
</dbReference>
<dbReference type="InterPro" id="IPR027370">
    <property type="entry name" value="Znf-RING_euk"/>
</dbReference>
<dbReference type="InterPro" id="IPR017868">
    <property type="entry name" value="Filamin/ABP280_repeat-like"/>
</dbReference>
<dbReference type="PROSITE" id="PS00518">
    <property type="entry name" value="ZF_RING_1"/>
    <property type="match status" value="1"/>
</dbReference>
<keyword evidence="2" id="KW-0479">Metal-binding</keyword>
<dbReference type="Gene3D" id="2.60.40.10">
    <property type="entry name" value="Immunoglobulins"/>
    <property type="match status" value="1"/>
</dbReference>
<reference evidence="11 12" key="1">
    <citation type="submission" date="2022-05" db="EMBL/GenBank/DDBJ databases">
        <authorList>
            <consortium name="Genoscope - CEA"/>
            <person name="William W."/>
        </authorList>
    </citation>
    <scope>NUCLEOTIDE SEQUENCE [LARGE SCALE GENOMIC DNA]</scope>
</reference>
<name>A0ABN8QAZ3_9CNID</name>
<evidence type="ECO:0000256" key="8">
    <source>
        <dbReference type="PROSITE-ProRule" id="PRU00504"/>
    </source>
</evidence>
<comment type="caution">
    <text evidence="11">The sequence shown here is derived from an EMBL/GenBank/DDBJ whole genome shotgun (WGS) entry which is preliminary data.</text>
</comment>
<dbReference type="PROSITE" id="PS51125">
    <property type="entry name" value="NHL"/>
    <property type="match status" value="6"/>
</dbReference>
<dbReference type="InterPro" id="IPR017907">
    <property type="entry name" value="Znf_RING_CS"/>
</dbReference>
<feature type="repeat" description="NHL" evidence="8">
    <location>
        <begin position="673"/>
        <end position="716"/>
    </location>
</feature>
<dbReference type="InterPro" id="IPR014756">
    <property type="entry name" value="Ig_E-set"/>
</dbReference>
<dbReference type="Pfam" id="PF13445">
    <property type="entry name" value="zf-RING_UBOX"/>
    <property type="match status" value="1"/>
</dbReference>
<evidence type="ECO:0000313" key="12">
    <source>
        <dbReference type="Proteomes" id="UP001159427"/>
    </source>
</evidence>
<evidence type="ECO:0000259" key="9">
    <source>
        <dbReference type="PROSITE" id="PS50089"/>
    </source>
</evidence>
<protein>
    <recommendedName>
        <fullName evidence="13">RING-type domain-containing protein</fullName>
    </recommendedName>
</protein>
<evidence type="ECO:0000256" key="4">
    <source>
        <dbReference type="ARBA" id="ARBA00022771"/>
    </source>
</evidence>
<evidence type="ECO:0000256" key="3">
    <source>
        <dbReference type="ARBA" id="ARBA00022737"/>
    </source>
</evidence>
<dbReference type="PANTHER" id="PTHR24104:SF48">
    <property type="entry name" value="PROTEIN WECH"/>
    <property type="match status" value="1"/>
</dbReference>
<dbReference type="InterPro" id="IPR001841">
    <property type="entry name" value="Znf_RING"/>
</dbReference>
<dbReference type="InterPro" id="IPR011042">
    <property type="entry name" value="6-blade_b-propeller_TolB-like"/>
</dbReference>
<dbReference type="PROSITE" id="PS50194">
    <property type="entry name" value="FILAMIN_REPEAT"/>
    <property type="match status" value="1"/>
</dbReference>
<accession>A0ABN8QAZ3</accession>
<evidence type="ECO:0000313" key="11">
    <source>
        <dbReference type="EMBL" id="CAH3158974.1"/>
    </source>
</evidence>
<dbReference type="InterPro" id="IPR000315">
    <property type="entry name" value="Znf_B-box"/>
</dbReference>
<feature type="domain" description="RING-type" evidence="9">
    <location>
        <begin position="30"/>
        <end position="71"/>
    </location>
</feature>
<feature type="repeat" description="NHL" evidence="8">
    <location>
        <begin position="493"/>
        <end position="534"/>
    </location>
</feature>
<keyword evidence="12" id="KW-1185">Reference proteome</keyword>
<dbReference type="Pfam" id="PF00630">
    <property type="entry name" value="Filamin"/>
    <property type="match status" value="1"/>
</dbReference>
<evidence type="ECO:0000256" key="5">
    <source>
        <dbReference type="ARBA" id="ARBA00022833"/>
    </source>
</evidence>
<keyword evidence="4 6" id="KW-0863">Zinc-finger</keyword>
<feature type="repeat" description="Filamin" evidence="7">
    <location>
        <begin position="446"/>
        <end position="484"/>
    </location>
</feature>